<keyword evidence="3" id="KW-1185">Reference proteome</keyword>
<proteinExistence type="predicted"/>
<dbReference type="Proteomes" id="UP000324222">
    <property type="component" value="Unassembled WGS sequence"/>
</dbReference>
<sequence>MRYTRGAGVAERSPSSIPLASPSIHSPLHLPLLLHAGHASQELVHPNIYEAELPMTRF</sequence>
<dbReference type="AlphaFoldDB" id="A0A5B7JN36"/>
<name>A0A5B7JN36_PORTR</name>
<evidence type="ECO:0000313" key="3">
    <source>
        <dbReference type="Proteomes" id="UP000324222"/>
    </source>
</evidence>
<evidence type="ECO:0000256" key="1">
    <source>
        <dbReference type="SAM" id="MobiDB-lite"/>
    </source>
</evidence>
<comment type="caution">
    <text evidence="2">The sequence shown here is derived from an EMBL/GenBank/DDBJ whole genome shotgun (WGS) entry which is preliminary data.</text>
</comment>
<evidence type="ECO:0000313" key="2">
    <source>
        <dbReference type="EMBL" id="MPC96249.1"/>
    </source>
</evidence>
<feature type="region of interest" description="Disordered" evidence="1">
    <location>
        <begin position="1"/>
        <end position="20"/>
    </location>
</feature>
<organism evidence="2 3">
    <name type="scientific">Portunus trituberculatus</name>
    <name type="common">Swimming crab</name>
    <name type="synonym">Neptunus trituberculatus</name>
    <dbReference type="NCBI Taxonomy" id="210409"/>
    <lineage>
        <taxon>Eukaryota</taxon>
        <taxon>Metazoa</taxon>
        <taxon>Ecdysozoa</taxon>
        <taxon>Arthropoda</taxon>
        <taxon>Crustacea</taxon>
        <taxon>Multicrustacea</taxon>
        <taxon>Malacostraca</taxon>
        <taxon>Eumalacostraca</taxon>
        <taxon>Eucarida</taxon>
        <taxon>Decapoda</taxon>
        <taxon>Pleocyemata</taxon>
        <taxon>Brachyura</taxon>
        <taxon>Eubrachyura</taxon>
        <taxon>Portunoidea</taxon>
        <taxon>Portunidae</taxon>
        <taxon>Portuninae</taxon>
        <taxon>Portunus</taxon>
    </lineage>
</organism>
<reference evidence="2 3" key="1">
    <citation type="submission" date="2019-05" db="EMBL/GenBank/DDBJ databases">
        <title>Another draft genome of Portunus trituberculatus and its Hox gene families provides insights of decapod evolution.</title>
        <authorList>
            <person name="Jeong J.-H."/>
            <person name="Song I."/>
            <person name="Kim S."/>
            <person name="Choi T."/>
            <person name="Kim D."/>
            <person name="Ryu S."/>
            <person name="Kim W."/>
        </authorList>
    </citation>
    <scope>NUCLEOTIDE SEQUENCE [LARGE SCALE GENOMIC DNA]</scope>
    <source>
        <tissue evidence="2">Muscle</tissue>
    </source>
</reference>
<gene>
    <name evidence="2" type="ORF">E2C01_091497</name>
</gene>
<dbReference type="EMBL" id="VSRR010105188">
    <property type="protein sequence ID" value="MPC96249.1"/>
    <property type="molecule type" value="Genomic_DNA"/>
</dbReference>
<protein>
    <submittedName>
        <fullName evidence="2">Uncharacterized protein</fullName>
    </submittedName>
</protein>
<accession>A0A5B7JN36</accession>